<proteinExistence type="predicted"/>
<gene>
    <name evidence="1" type="ORF">DFR50_14254</name>
</gene>
<accession>A0A366EPA4</accession>
<dbReference type="AlphaFoldDB" id="A0A366EPA4"/>
<reference evidence="1 2" key="1">
    <citation type="submission" date="2018-06" db="EMBL/GenBank/DDBJ databases">
        <title>Genomic Encyclopedia of Type Strains, Phase IV (KMG-IV): sequencing the most valuable type-strain genomes for metagenomic binning, comparative biology and taxonomic classification.</title>
        <authorList>
            <person name="Goeker M."/>
        </authorList>
    </citation>
    <scope>NUCLEOTIDE SEQUENCE [LARGE SCALE GENOMIC DNA]</scope>
    <source>
        <strain evidence="1 2">DSM 24875</strain>
    </source>
</reference>
<evidence type="ECO:0000313" key="1">
    <source>
        <dbReference type="EMBL" id="RBP03806.1"/>
    </source>
</evidence>
<dbReference type="EMBL" id="QNRK01000042">
    <property type="protein sequence ID" value="RBP03806.1"/>
    <property type="molecule type" value="Genomic_DNA"/>
</dbReference>
<evidence type="ECO:0000313" key="2">
    <source>
        <dbReference type="Proteomes" id="UP000253529"/>
    </source>
</evidence>
<comment type="caution">
    <text evidence="1">The sequence shown here is derived from an EMBL/GenBank/DDBJ whole genome shotgun (WGS) entry which is preliminary data.</text>
</comment>
<dbReference type="Proteomes" id="UP000253529">
    <property type="component" value="Unassembled WGS sequence"/>
</dbReference>
<dbReference type="RefSeq" id="WP_113892583.1">
    <property type="nucleotide sequence ID" value="NZ_QNRK01000042.1"/>
</dbReference>
<protein>
    <submittedName>
        <fullName evidence="1">Uncharacterized protein</fullName>
    </submittedName>
</protein>
<keyword evidence="2" id="KW-1185">Reference proteome</keyword>
<sequence length="60" mass="6976">MTFELWSAFREEWKIRPPVHWLVAKFVGYEPPEDKQYMDADAFKAFIDASGGVLDGVRRA</sequence>
<organism evidence="1 2">
    <name type="scientific">Roseiarcus fermentans</name>
    <dbReference type="NCBI Taxonomy" id="1473586"/>
    <lineage>
        <taxon>Bacteria</taxon>
        <taxon>Pseudomonadati</taxon>
        <taxon>Pseudomonadota</taxon>
        <taxon>Alphaproteobacteria</taxon>
        <taxon>Hyphomicrobiales</taxon>
        <taxon>Roseiarcaceae</taxon>
        <taxon>Roseiarcus</taxon>
    </lineage>
</organism>
<name>A0A366EPA4_9HYPH</name>